<proteinExistence type="predicted"/>
<dbReference type="OrthoDB" id="8613736at2"/>
<accession>A0A377R0Q2</accession>
<dbReference type="AlphaFoldDB" id="A0A377R0Q2"/>
<organism evidence="1 2">
    <name type="scientific">Kingella potus</name>
    <dbReference type="NCBI Taxonomy" id="265175"/>
    <lineage>
        <taxon>Bacteria</taxon>
        <taxon>Pseudomonadati</taxon>
        <taxon>Pseudomonadota</taxon>
        <taxon>Betaproteobacteria</taxon>
        <taxon>Neisseriales</taxon>
        <taxon>Neisseriaceae</taxon>
        <taxon>Kingella</taxon>
    </lineage>
</organism>
<evidence type="ECO:0000313" key="2">
    <source>
        <dbReference type="Proteomes" id="UP000254293"/>
    </source>
</evidence>
<reference evidence="1 2" key="1">
    <citation type="submission" date="2018-06" db="EMBL/GenBank/DDBJ databases">
        <authorList>
            <consortium name="Pathogen Informatics"/>
            <person name="Doyle S."/>
        </authorList>
    </citation>
    <scope>NUCLEOTIDE SEQUENCE [LARGE SCALE GENOMIC DNA]</scope>
    <source>
        <strain evidence="1 2">NCTC13336</strain>
    </source>
</reference>
<name>A0A377R0Q2_9NEIS</name>
<dbReference type="Proteomes" id="UP000254293">
    <property type="component" value="Unassembled WGS sequence"/>
</dbReference>
<gene>
    <name evidence="1" type="ORF">NCTC13336_00880</name>
</gene>
<keyword evidence="2" id="KW-1185">Reference proteome</keyword>
<protein>
    <submittedName>
        <fullName evidence="1">Uncharacterized protein</fullName>
    </submittedName>
</protein>
<evidence type="ECO:0000313" key="1">
    <source>
        <dbReference type="EMBL" id="STR00669.1"/>
    </source>
</evidence>
<sequence length="97" mass="11031">MLAGGADWTAWQAEIFASLDGLHLETCRTFGDWAGMDDNTPPAAAEALIRALFALPPSPQAVEILFGYLYWHETLRRLHPEWAQWLERQIRPQPAKE</sequence>
<dbReference type="RefSeq" id="WP_115307907.1">
    <property type="nucleotide sequence ID" value="NZ_CP091516.1"/>
</dbReference>
<dbReference type="EMBL" id="UGJJ01000001">
    <property type="protein sequence ID" value="STR00669.1"/>
    <property type="molecule type" value="Genomic_DNA"/>
</dbReference>